<keyword evidence="4" id="KW-1185">Reference proteome</keyword>
<gene>
    <name evidence="3" type="ORF">PAECIP111894_03932</name>
</gene>
<feature type="chain" id="PRO_5045315793" description="Secreted protein" evidence="2">
    <location>
        <begin position="20"/>
        <end position="308"/>
    </location>
</feature>
<evidence type="ECO:0000313" key="3">
    <source>
        <dbReference type="EMBL" id="CAH1057759.1"/>
    </source>
</evidence>
<evidence type="ECO:0000256" key="1">
    <source>
        <dbReference type="SAM" id="MobiDB-lite"/>
    </source>
</evidence>
<accession>A0ABN8FII5</accession>
<keyword evidence="2" id="KW-0732">Signal</keyword>
<feature type="compositionally biased region" description="Polar residues" evidence="1">
    <location>
        <begin position="32"/>
        <end position="46"/>
    </location>
</feature>
<proteinExistence type="predicted"/>
<sequence length="308" mass="33125">MKKKILLVAAVVVAFSVLAACGKAAGDKKPENGNNLAGHTASSGQENAEKRTENENKEAGNMEHGGGHGDHGTAAKTASEDLYVSFSFPAGAAKANEETELTIKITDKNGKAVNKYDVNHEKLLHLIIVNHDLSFFNHIHPEFKGDGTFTVNTSFPAGGEYKVFADFIPTGGANSTLSEWVKVEGKESKHAAITAEAKLVKEVGGKEIELDLSGTKPNEEVTLTFNIRDAKTKKGIDNLQPYLGAVGHVVILSKDANQYLHVHPIDEKATGPDAKFATSFPQSGTYKLWGQFQHNGEVFTVPFVVDVK</sequence>
<evidence type="ECO:0008006" key="5">
    <source>
        <dbReference type="Google" id="ProtNLM"/>
    </source>
</evidence>
<dbReference type="EMBL" id="CAKMAB010000024">
    <property type="protein sequence ID" value="CAH1057759.1"/>
    <property type="molecule type" value="Genomic_DNA"/>
</dbReference>
<protein>
    <recommendedName>
        <fullName evidence="5">Secreted protein</fullName>
    </recommendedName>
</protein>
<evidence type="ECO:0000256" key="2">
    <source>
        <dbReference type="SAM" id="SignalP"/>
    </source>
</evidence>
<organism evidence="3 4">
    <name type="scientific">Paenibacillus pseudetheri</name>
    <dbReference type="NCBI Taxonomy" id="2897682"/>
    <lineage>
        <taxon>Bacteria</taxon>
        <taxon>Bacillati</taxon>
        <taxon>Bacillota</taxon>
        <taxon>Bacilli</taxon>
        <taxon>Bacillales</taxon>
        <taxon>Paenibacillaceae</taxon>
        <taxon>Paenibacillus</taxon>
    </lineage>
</organism>
<name>A0ABN8FII5_9BACL</name>
<feature type="compositionally biased region" description="Basic and acidic residues" evidence="1">
    <location>
        <begin position="47"/>
        <end position="73"/>
    </location>
</feature>
<reference evidence="3" key="1">
    <citation type="submission" date="2021-12" db="EMBL/GenBank/DDBJ databases">
        <authorList>
            <person name="Criscuolo A."/>
        </authorList>
    </citation>
    <scope>NUCLEOTIDE SEQUENCE</scope>
    <source>
        <strain evidence="3">CIP111894</strain>
    </source>
</reference>
<dbReference type="PROSITE" id="PS51257">
    <property type="entry name" value="PROKAR_LIPOPROTEIN"/>
    <property type="match status" value="1"/>
</dbReference>
<feature type="region of interest" description="Disordered" evidence="1">
    <location>
        <begin position="25"/>
        <end position="74"/>
    </location>
</feature>
<feature type="signal peptide" evidence="2">
    <location>
        <begin position="1"/>
        <end position="19"/>
    </location>
</feature>
<dbReference type="RefSeq" id="WP_234538375.1">
    <property type="nucleotide sequence ID" value="NZ_CAKMAB010000024.1"/>
</dbReference>
<comment type="caution">
    <text evidence="3">The sequence shown here is derived from an EMBL/GenBank/DDBJ whole genome shotgun (WGS) entry which is preliminary data.</text>
</comment>
<dbReference type="Proteomes" id="UP000838749">
    <property type="component" value="Unassembled WGS sequence"/>
</dbReference>
<evidence type="ECO:0000313" key="4">
    <source>
        <dbReference type="Proteomes" id="UP000838749"/>
    </source>
</evidence>